<reference evidence="3 4" key="1">
    <citation type="submission" date="2017-12" db="EMBL/GenBank/DDBJ databases">
        <authorList>
            <person name="Hurst M.R.H."/>
        </authorList>
    </citation>
    <scope>NUCLEOTIDE SEQUENCE [LARGE SCALE GENOMIC DNA]</scope>
    <source>
        <strain evidence="3 4">BM15</strain>
    </source>
</reference>
<keyword evidence="4" id="KW-1185">Reference proteome</keyword>
<dbReference type="RefSeq" id="WP_101460814.1">
    <property type="nucleotide sequence ID" value="NZ_CP025408.1"/>
</dbReference>
<dbReference type="KEGG" id="paro:CUV01_12760"/>
<evidence type="ECO:0008006" key="5">
    <source>
        <dbReference type="Google" id="ProtNLM"/>
    </source>
</evidence>
<feature type="signal peptide" evidence="2">
    <location>
        <begin position="1"/>
        <end position="21"/>
    </location>
</feature>
<dbReference type="OrthoDB" id="7308154at2"/>
<proteinExistence type="predicted"/>
<organism evidence="3 4">
    <name type="scientific">Paracoccus tegillarcae</name>
    <dbReference type="NCBI Taxonomy" id="1529068"/>
    <lineage>
        <taxon>Bacteria</taxon>
        <taxon>Pseudomonadati</taxon>
        <taxon>Pseudomonadota</taxon>
        <taxon>Alphaproteobacteria</taxon>
        <taxon>Rhodobacterales</taxon>
        <taxon>Paracoccaceae</taxon>
        <taxon>Paracoccus</taxon>
    </lineage>
</organism>
<feature type="region of interest" description="Disordered" evidence="1">
    <location>
        <begin position="26"/>
        <end position="50"/>
    </location>
</feature>
<dbReference type="EMBL" id="CP025408">
    <property type="protein sequence ID" value="AUH34150.1"/>
    <property type="molecule type" value="Genomic_DNA"/>
</dbReference>
<accession>A0A2K9EGQ3</accession>
<evidence type="ECO:0000256" key="2">
    <source>
        <dbReference type="SAM" id="SignalP"/>
    </source>
</evidence>
<dbReference type="AlphaFoldDB" id="A0A2K9EGQ3"/>
<evidence type="ECO:0000256" key="1">
    <source>
        <dbReference type="SAM" id="MobiDB-lite"/>
    </source>
</evidence>
<name>A0A2K9EGQ3_9RHOB</name>
<feature type="region of interest" description="Disordered" evidence="1">
    <location>
        <begin position="121"/>
        <end position="167"/>
    </location>
</feature>
<gene>
    <name evidence="3" type="ORF">CUV01_12760</name>
</gene>
<evidence type="ECO:0000313" key="4">
    <source>
        <dbReference type="Proteomes" id="UP000233742"/>
    </source>
</evidence>
<sequence length="167" mass="17551">MKRVYALPLIALLAAAPFALAQTNDSAPVSPEYDYEPPMADQPDAGAEGSVDEGAGLIGRGMDMLFRNLMNEMAPEIEGMSQDLAGALSMMGPALSDLSVLVDDIANYQTPERLENGDIVIRRKPGAPPPPAIGEGLRDLGRNAPGSDTDPDEAGPPVDPSQPQIEL</sequence>
<evidence type="ECO:0000313" key="3">
    <source>
        <dbReference type="EMBL" id="AUH34150.1"/>
    </source>
</evidence>
<protein>
    <recommendedName>
        <fullName evidence="5">AAA+ family ATPase</fullName>
    </recommendedName>
</protein>
<keyword evidence="2" id="KW-0732">Signal</keyword>
<feature type="chain" id="PRO_5014746170" description="AAA+ family ATPase" evidence="2">
    <location>
        <begin position="22"/>
        <end position="167"/>
    </location>
</feature>
<dbReference type="Proteomes" id="UP000233742">
    <property type="component" value="Chromosome"/>
</dbReference>